<dbReference type="Proteomes" id="UP000007879">
    <property type="component" value="Unassembled WGS sequence"/>
</dbReference>
<organism evidence="3">
    <name type="scientific">Amphimedon queenslandica</name>
    <name type="common">Sponge</name>
    <dbReference type="NCBI Taxonomy" id="400682"/>
    <lineage>
        <taxon>Eukaryota</taxon>
        <taxon>Metazoa</taxon>
        <taxon>Porifera</taxon>
        <taxon>Demospongiae</taxon>
        <taxon>Heteroscleromorpha</taxon>
        <taxon>Haplosclerida</taxon>
        <taxon>Niphatidae</taxon>
        <taxon>Amphimedon</taxon>
    </lineage>
</organism>
<proteinExistence type="predicted"/>
<evidence type="ECO:0000256" key="2">
    <source>
        <dbReference type="SAM" id="MobiDB-lite"/>
    </source>
</evidence>
<sequence length="147" mass="16145">MSLDMARVSVSQTSPPKSSTHSSAHQSDDDLTRQPSVDTLSIEPAVTPTKTDGRSSLISKRKPAAKPSFGKGLGAQKVNRSFSEIEKQVEEEQKTLEKQAAVFTDKSPHQDKTEFAVQVDRQKMASLDPMKAKQAERLGMGLSRARY</sequence>
<name>A0A1X7TS71_AMPQE</name>
<reference evidence="3" key="2">
    <citation type="submission" date="2017-05" db="UniProtKB">
        <authorList>
            <consortium name="EnsemblMetazoa"/>
        </authorList>
    </citation>
    <scope>IDENTIFICATION</scope>
</reference>
<feature type="compositionally biased region" description="Polar residues" evidence="2">
    <location>
        <begin position="9"/>
        <end position="25"/>
    </location>
</feature>
<evidence type="ECO:0000256" key="1">
    <source>
        <dbReference type="SAM" id="Coils"/>
    </source>
</evidence>
<evidence type="ECO:0000313" key="4">
    <source>
        <dbReference type="Proteomes" id="UP000007879"/>
    </source>
</evidence>
<feature type="coiled-coil region" evidence="1">
    <location>
        <begin position="75"/>
        <end position="102"/>
    </location>
</feature>
<dbReference type="EnsemblMetazoa" id="Aqu2.1.18018_001">
    <property type="protein sequence ID" value="Aqu2.1.18018_001"/>
    <property type="gene ID" value="Aqu2.1.18018"/>
</dbReference>
<keyword evidence="4" id="KW-1185">Reference proteome</keyword>
<protein>
    <submittedName>
        <fullName evidence="3">Uncharacterized protein</fullName>
    </submittedName>
</protein>
<feature type="compositionally biased region" description="Polar residues" evidence="2">
    <location>
        <begin position="48"/>
        <end position="58"/>
    </location>
</feature>
<accession>A0A1X7TS71</accession>
<dbReference type="KEGG" id="aqu:105314438"/>
<gene>
    <name evidence="3" type="primary">105314438</name>
</gene>
<dbReference type="InParanoid" id="A0A1X7TS71"/>
<dbReference type="OrthoDB" id="983479at2759"/>
<dbReference type="AlphaFoldDB" id="A0A1X7TS71"/>
<dbReference type="STRING" id="400682.A0A1X7TS71"/>
<evidence type="ECO:0000313" key="3">
    <source>
        <dbReference type="EnsemblMetazoa" id="Aqu2.1.18018_001"/>
    </source>
</evidence>
<feature type="region of interest" description="Disordered" evidence="2">
    <location>
        <begin position="126"/>
        <end position="147"/>
    </location>
</feature>
<reference evidence="4" key="1">
    <citation type="journal article" date="2010" name="Nature">
        <title>The Amphimedon queenslandica genome and the evolution of animal complexity.</title>
        <authorList>
            <person name="Srivastava M."/>
            <person name="Simakov O."/>
            <person name="Chapman J."/>
            <person name="Fahey B."/>
            <person name="Gauthier M.E."/>
            <person name="Mitros T."/>
            <person name="Richards G.S."/>
            <person name="Conaco C."/>
            <person name="Dacre M."/>
            <person name="Hellsten U."/>
            <person name="Larroux C."/>
            <person name="Putnam N.H."/>
            <person name="Stanke M."/>
            <person name="Adamska M."/>
            <person name="Darling A."/>
            <person name="Degnan S.M."/>
            <person name="Oakley T.H."/>
            <person name="Plachetzki D.C."/>
            <person name="Zhai Y."/>
            <person name="Adamski M."/>
            <person name="Calcino A."/>
            <person name="Cummins S.F."/>
            <person name="Goodstein D.M."/>
            <person name="Harris C."/>
            <person name="Jackson D.J."/>
            <person name="Leys S.P."/>
            <person name="Shu S."/>
            <person name="Woodcroft B.J."/>
            <person name="Vervoort M."/>
            <person name="Kosik K.S."/>
            <person name="Manning G."/>
            <person name="Degnan B.M."/>
            <person name="Rokhsar D.S."/>
        </authorList>
    </citation>
    <scope>NUCLEOTIDE SEQUENCE [LARGE SCALE GENOMIC DNA]</scope>
</reference>
<feature type="region of interest" description="Disordered" evidence="2">
    <location>
        <begin position="1"/>
        <end position="75"/>
    </location>
</feature>
<dbReference type="EnsemblMetazoa" id="XM_011408607.2">
    <property type="protein sequence ID" value="XP_011406909.2"/>
    <property type="gene ID" value="LOC105314438"/>
</dbReference>
<keyword evidence="1" id="KW-0175">Coiled coil</keyword>